<dbReference type="Proteomes" id="UP000054498">
    <property type="component" value="Unassembled WGS sequence"/>
</dbReference>
<dbReference type="InterPro" id="IPR012677">
    <property type="entry name" value="Nucleotide-bd_a/b_plait_sf"/>
</dbReference>
<dbReference type="SMART" id="SM00360">
    <property type="entry name" value="RRM"/>
    <property type="match status" value="2"/>
</dbReference>
<organism evidence="4 5">
    <name type="scientific">Monoraphidium neglectum</name>
    <dbReference type="NCBI Taxonomy" id="145388"/>
    <lineage>
        <taxon>Eukaryota</taxon>
        <taxon>Viridiplantae</taxon>
        <taxon>Chlorophyta</taxon>
        <taxon>core chlorophytes</taxon>
        <taxon>Chlorophyceae</taxon>
        <taxon>CS clade</taxon>
        <taxon>Sphaeropleales</taxon>
        <taxon>Selenastraceae</taxon>
        <taxon>Monoraphidium</taxon>
    </lineage>
</organism>
<feature type="domain" description="RRM" evidence="3">
    <location>
        <begin position="85"/>
        <end position="166"/>
    </location>
</feature>
<dbReference type="OrthoDB" id="439808at2759"/>
<keyword evidence="5" id="KW-1185">Reference proteome</keyword>
<sequence length="210" mass="22723">MIESQLRPLFNQCGTVIDVQILRERATGQSRGCAFVGYETSQEAEAAIEQLNHRVHLPGAATPLEVRFARSRLFIPAGSGPSDNRQLFFSRAPLSVAESELEALFARFGTVDTISLFREHDTRASKGCGLVMMASREEAVAAMDSLDERHTMDGAAAPLSVKWADTDLRARRNTTKAGADAVGPPGDQLDDRSVGQAPIGGATSYETRRC</sequence>
<reference evidence="4 5" key="1">
    <citation type="journal article" date="2013" name="BMC Genomics">
        <title>Reconstruction of the lipid metabolism for the microalga Monoraphidium neglectum from its genome sequence reveals characteristics suitable for biofuel production.</title>
        <authorList>
            <person name="Bogen C."/>
            <person name="Al-Dilaimi A."/>
            <person name="Albersmeier A."/>
            <person name="Wichmann J."/>
            <person name="Grundmann M."/>
            <person name="Rupp O."/>
            <person name="Lauersen K.J."/>
            <person name="Blifernez-Klassen O."/>
            <person name="Kalinowski J."/>
            <person name="Goesmann A."/>
            <person name="Mussgnug J.H."/>
            <person name="Kruse O."/>
        </authorList>
    </citation>
    <scope>NUCLEOTIDE SEQUENCE [LARGE SCALE GENOMIC DNA]</scope>
    <source>
        <strain evidence="4 5">SAG 48.87</strain>
    </source>
</reference>
<proteinExistence type="predicted"/>
<dbReference type="KEGG" id="mng:MNEG_5663"/>
<feature type="domain" description="RRM" evidence="3">
    <location>
        <begin position="1"/>
        <end position="71"/>
    </location>
</feature>
<dbReference type="PROSITE" id="PS50102">
    <property type="entry name" value="RRM"/>
    <property type="match status" value="2"/>
</dbReference>
<dbReference type="Gene3D" id="3.30.70.330">
    <property type="match status" value="2"/>
</dbReference>
<dbReference type="PANTHER" id="PTHR15241:SF304">
    <property type="entry name" value="RRM DOMAIN-CONTAINING PROTEIN"/>
    <property type="match status" value="1"/>
</dbReference>
<evidence type="ECO:0000256" key="2">
    <source>
        <dbReference type="SAM" id="MobiDB-lite"/>
    </source>
</evidence>
<feature type="region of interest" description="Disordered" evidence="2">
    <location>
        <begin position="174"/>
        <end position="210"/>
    </location>
</feature>
<dbReference type="InterPro" id="IPR000504">
    <property type="entry name" value="RRM_dom"/>
</dbReference>
<keyword evidence="1" id="KW-0694">RNA-binding</keyword>
<dbReference type="AlphaFoldDB" id="A0A0D2L5I9"/>
<dbReference type="InterPro" id="IPR035979">
    <property type="entry name" value="RBD_domain_sf"/>
</dbReference>
<evidence type="ECO:0000313" key="5">
    <source>
        <dbReference type="Proteomes" id="UP000054498"/>
    </source>
</evidence>
<dbReference type="GO" id="GO:0003723">
    <property type="term" value="F:RNA binding"/>
    <property type="evidence" value="ECO:0007669"/>
    <property type="project" value="UniProtKB-UniRule"/>
</dbReference>
<evidence type="ECO:0000259" key="3">
    <source>
        <dbReference type="PROSITE" id="PS50102"/>
    </source>
</evidence>
<dbReference type="EMBL" id="KK101080">
    <property type="protein sequence ID" value="KIZ02294.1"/>
    <property type="molecule type" value="Genomic_DNA"/>
</dbReference>
<accession>A0A0D2L5I9</accession>
<dbReference type="GeneID" id="25738540"/>
<dbReference type="PANTHER" id="PTHR15241">
    <property type="entry name" value="TRANSFORMER-2-RELATED"/>
    <property type="match status" value="1"/>
</dbReference>
<evidence type="ECO:0000256" key="1">
    <source>
        <dbReference type="PROSITE-ProRule" id="PRU00176"/>
    </source>
</evidence>
<dbReference type="Pfam" id="PF00076">
    <property type="entry name" value="RRM_1"/>
    <property type="match status" value="2"/>
</dbReference>
<protein>
    <submittedName>
        <fullName evidence="4">CUG-BP-and ETR-3-like factor 5</fullName>
    </submittedName>
</protein>
<gene>
    <name evidence="4" type="ORF">MNEG_5663</name>
</gene>
<name>A0A0D2L5I9_9CHLO</name>
<dbReference type="SUPFAM" id="SSF54928">
    <property type="entry name" value="RNA-binding domain, RBD"/>
    <property type="match status" value="1"/>
</dbReference>
<dbReference type="RefSeq" id="XP_013901313.1">
    <property type="nucleotide sequence ID" value="XM_014045859.1"/>
</dbReference>
<evidence type="ECO:0000313" key="4">
    <source>
        <dbReference type="EMBL" id="KIZ02294.1"/>
    </source>
</evidence>